<accession>A0ACB9YWG3</accession>
<dbReference type="Proteomes" id="UP001497700">
    <property type="component" value="Unassembled WGS sequence"/>
</dbReference>
<keyword evidence="2" id="KW-1185">Reference proteome</keyword>
<proteinExistence type="predicted"/>
<evidence type="ECO:0000313" key="2">
    <source>
        <dbReference type="Proteomes" id="UP001497700"/>
    </source>
</evidence>
<sequence length="457" mass="51173">MSVPPQLIRVKRKATDEAPVSFLRVQENKRHRSEAFVYRRQEERSKLAENIPAEQPKPVIHTSQPRTETTTFQSSETPKLSTDGLASDDGANQDPVGVSSTETTRPDPTTSEPRQFRMSRKDMMLGASQLARAHGGITKKRSSPTLFVERRIKRISARPLEKLQALTNSPAPTDMEVDKPAPRKFKKPGVSKLANNKKEDAQTYKADIPKSMTNRWDADMDKLAAEMNAYAMEQIGLNIQKVNDEKVSETPTKTQHKFKPKPTARYAERHPETTQGSEDTDMMDTDVSDSDDGDYIIETYERVPASKIGEHVPPHTVGLIVFNEEPELEFFYGDDGDSDVEWADDEEDENAEDYYAADYPEDEVDSDDEYGINPYSYRNGNASDLEEYDLNDEYNDGAAFSDHENGSGLKSDVFKTYIGRVGRRDFGGLAKTPFGGGGRYGDSSMNSKMDSNMGSTP</sequence>
<comment type="caution">
    <text evidence="1">The sequence shown here is derived from an EMBL/GenBank/DDBJ whole genome shotgun (WGS) entry which is preliminary data.</text>
</comment>
<dbReference type="EMBL" id="MU393513">
    <property type="protein sequence ID" value="KAI4863045.1"/>
    <property type="molecule type" value="Genomic_DNA"/>
</dbReference>
<name>A0ACB9YWG3_9PEZI</name>
<gene>
    <name evidence="1" type="ORF">F4820DRAFT_428481</name>
</gene>
<evidence type="ECO:0000313" key="1">
    <source>
        <dbReference type="EMBL" id="KAI4863045.1"/>
    </source>
</evidence>
<reference evidence="1 2" key="1">
    <citation type="journal article" date="2022" name="New Phytol.">
        <title>Ecological generalism drives hyperdiversity of secondary metabolite gene clusters in xylarialean endophytes.</title>
        <authorList>
            <person name="Franco M.E.E."/>
            <person name="Wisecaver J.H."/>
            <person name="Arnold A.E."/>
            <person name="Ju Y.M."/>
            <person name="Slot J.C."/>
            <person name="Ahrendt S."/>
            <person name="Moore L.P."/>
            <person name="Eastman K.E."/>
            <person name="Scott K."/>
            <person name="Konkel Z."/>
            <person name="Mondo S.J."/>
            <person name="Kuo A."/>
            <person name="Hayes R.D."/>
            <person name="Haridas S."/>
            <person name="Andreopoulos B."/>
            <person name="Riley R."/>
            <person name="LaButti K."/>
            <person name="Pangilinan J."/>
            <person name="Lipzen A."/>
            <person name="Amirebrahimi M."/>
            <person name="Yan J."/>
            <person name="Adam C."/>
            <person name="Keymanesh K."/>
            <person name="Ng V."/>
            <person name="Louie K."/>
            <person name="Northen T."/>
            <person name="Drula E."/>
            <person name="Henrissat B."/>
            <person name="Hsieh H.M."/>
            <person name="Youens-Clark K."/>
            <person name="Lutzoni F."/>
            <person name="Miadlikowska J."/>
            <person name="Eastwood D.C."/>
            <person name="Hamelin R.C."/>
            <person name="Grigoriev I.V."/>
            <person name="U'Ren J.M."/>
        </authorList>
    </citation>
    <scope>NUCLEOTIDE SEQUENCE [LARGE SCALE GENOMIC DNA]</scope>
    <source>
        <strain evidence="1 2">CBS 119005</strain>
    </source>
</reference>
<organism evidence="1 2">
    <name type="scientific">Hypoxylon rubiginosum</name>
    <dbReference type="NCBI Taxonomy" id="110542"/>
    <lineage>
        <taxon>Eukaryota</taxon>
        <taxon>Fungi</taxon>
        <taxon>Dikarya</taxon>
        <taxon>Ascomycota</taxon>
        <taxon>Pezizomycotina</taxon>
        <taxon>Sordariomycetes</taxon>
        <taxon>Xylariomycetidae</taxon>
        <taxon>Xylariales</taxon>
        <taxon>Hypoxylaceae</taxon>
        <taxon>Hypoxylon</taxon>
    </lineage>
</organism>
<protein>
    <submittedName>
        <fullName evidence="1">Uncharacterized protein</fullName>
    </submittedName>
</protein>